<sequence length="692" mass="76218">MTVTAASLVAATPSHGQAQESGDMASAPPPPLAQETASGTRVFMPADFARFVPRNALDMLNEVPGFTLRGEDGQRGLGQASANVLINGQRITNKSDGIFTQLQRIATDRVERIEIVEAATLGIAGLSGQVANVITRPSDISGRFNYRAGFRPKYARPSFIGGEVSLSRSSEALEWTVAVSNGVGRGAAGGGEAFIFDPQGNVIETRDIRMQFIADQPRVSGSLQWTSPGGAIVNTNANYRRVYENFRDNQQRDLTVGVDRFRMFEDRNRGWGYEFGSDVEFGLGPGRLKLIGLERYSRNRGRSDSIISFEDGRPDNGSRFASRTETGERIGRAEFSWAMLGGDWQLDGEAAFNRLNRSAQLFELDATGGFAEIAFPNGTGGVTEDRYETILTHSRSLADNLTLQIGAGGEYSIISQTATNGLTRSFWRPKGSANLAWQVEEGLDVSLEVARRVGQLSFGDFLASVSLNQDQQNAGNVELVPQQSWEAQLDVTKTLGRWGSTELRFYGREIEDFVEFIPVSGGRETRGNIDSASVYGIRSNSTFQLAPLGFNGAQLDLTIDWDRTSLTDPLTGETRKWSGNRDLEIDATLRHDIPGSDWAWGVGLDYDRAQPYFRLGETGRNYEGPIYTFAFVEHKDVFGMTGSLTVFNLTDGRARQDRFVYDGYRDRSSLLFRETQDLSVQPIFNFSLSGDF</sequence>
<feature type="domain" description="TonB-dependent receptor plug" evidence="3">
    <location>
        <begin position="34"/>
        <end position="119"/>
    </location>
</feature>
<keyword evidence="5" id="KW-1185">Reference proteome</keyword>
<dbReference type="InterPro" id="IPR037066">
    <property type="entry name" value="Plug_dom_sf"/>
</dbReference>
<dbReference type="Gene3D" id="2.170.130.10">
    <property type="entry name" value="TonB-dependent receptor, plug domain"/>
    <property type="match status" value="1"/>
</dbReference>
<dbReference type="InterPro" id="IPR012910">
    <property type="entry name" value="Plug_dom"/>
</dbReference>
<dbReference type="GO" id="GO:0015344">
    <property type="term" value="F:siderophore uptake transmembrane transporter activity"/>
    <property type="evidence" value="ECO:0007669"/>
    <property type="project" value="TreeGrafter"/>
</dbReference>
<protein>
    <recommendedName>
        <fullName evidence="3">TonB-dependent receptor plug domain-containing protein</fullName>
    </recommendedName>
</protein>
<reference evidence="4 5" key="1">
    <citation type="submission" date="2015-04" db="EMBL/GenBank/DDBJ databases">
        <title>The draft genome sequence of Erythrobacter marinus HWDM-33.</title>
        <authorList>
            <person name="Zhuang L."/>
            <person name="Liu Y."/>
            <person name="Shao Z."/>
        </authorList>
    </citation>
    <scope>NUCLEOTIDE SEQUENCE [LARGE SCALE GENOMIC DNA]</scope>
    <source>
        <strain evidence="4 5">HWDM-33</strain>
    </source>
</reference>
<keyword evidence="1" id="KW-0732">Signal</keyword>
<dbReference type="PANTHER" id="PTHR30069:SF29">
    <property type="entry name" value="HEMOGLOBIN AND HEMOGLOBIN-HAPTOGLOBIN-BINDING PROTEIN 1-RELATED"/>
    <property type="match status" value="1"/>
</dbReference>
<dbReference type="SUPFAM" id="SSF56935">
    <property type="entry name" value="Porins"/>
    <property type="match status" value="1"/>
</dbReference>
<organism evidence="4 5">
    <name type="scientific">Aurantiacibacter marinus</name>
    <dbReference type="NCBI Taxonomy" id="874156"/>
    <lineage>
        <taxon>Bacteria</taxon>
        <taxon>Pseudomonadati</taxon>
        <taxon>Pseudomonadota</taxon>
        <taxon>Alphaproteobacteria</taxon>
        <taxon>Sphingomonadales</taxon>
        <taxon>Erythrobacteraceae</taxon>
        <taxon>Aurantiacibacter</taxon>
    </lineage>
</organism>
<dbReference type="PATRIC" id="fig|874156.12.peg.243"/>
<name>A0A0H0XNU5_9SPHN</name>
<dbReference type="GO" id="GO:0044718">
    <property type="term" value="P:siderophore transmembrane transport"/>
    <property type="evidence" value="ECO:0007669"/>
    <property type="project" value="TreeGrafter"/>
</dbReference>
<proteinExistence type="predicted"/>
<accession>A0A0H0XNU5</accession>
<dbReference type="PANTHER" id="PTHR30069">
    <property type="entry name" value="TONB-DEPENDENT OUTER MEMBRANE RECEPTOR"/>
    <property type="match status" value="1"/>
</dbReference>
<evidence type="ECO:0000256" key="2">
    <source>
        <dbReference type="SAM" id="MobiDB-lite"/>
    </source>
</evidence>
<comment type="caution">
    <text evidence="4">The sequence shown here is derived from an EMBL/GenBank/DDBJ whole genome shotgun (WGS) entry which is preliminary data.</text>
</comment>
<evidence type="ECO:0000256" key="1">
    <source>
        <dbReference type="ARBA" id="ARBA00022729"/>
    </source>
</evidence>
<dbReference type="RefSeq" id="WP_047092144.1">
    <property type="nucleotide sequence ID" value="NZ_LDCP01000001.1"/>
</dbReference>
<evidence type="ECO:0000313" key="5">
    <source>
        <dbReference type="Proteomes" id="UP000053455"/>
    </source>
</evidence>
<dbReference type="Pfam" id="PF07715">
    <property type="entry name" value="Plug"/>
    <property type="match status" value="1"/>
</dbReference>
<evidence type="ECO:0000313" key="4">
    <source>
        <dbReference type="EMBL" id="KLI64283.1"/>
    </source>
</evidence>
<dbReference type="AlphaFoldDB" id="A0A0H0XNU5"/>
<gene>
    <name evidence="4" type="ORF">AAV99_01165</name>
</gene>
<feature type="region of interest" description="Disordered" evidence="2">
    <location>
        <begin position="1"/>
        <end position="36"/>
    </location>
</feature>
<evidence type="ECO:0000259" key="3">
    <source>
        <dbReference type="Pfam" id="PF07715"/>
    </source>
</evidence>
<dbReference type="STRING" id="874156.GCA_001021555_01049"/>
<dbReference type="EMBL" id="LBHU01000001">
    <property type="protein sequence ID" value="KLI64283.1"/>
    <property type="molecule type" value="Genomic_DNA"/>
</dbReference>
<dbReference type="InterPro" id="IPR039426">
    <property type="entry name" value="TonB-dep_rcpt-like"/>
</dbReference>
<dbReference type="Proteomes" id="UP000053455">
    <property type="component" value="Unassembled WGS sequence"/>
</dbReference>